<feature type="compositionally biased region" description="Low complexity" evidence="1">
    <location>
        <begin position="316"/>
        <end position="330"/>
    </location>
</feature>
<name>A0AAD7JLA2_9AGAR</name>
<dbReference type="Proteomes" id="UP001215598">
    <property type="component" value="Unassembled WGS sequence"/>
</dbReference>
<feature type="region of interest" description="Disordered" evidence="1">
    <location>
        <begin position="180"/>
        <end position="416"/>
    </location>
</feature>
<comment type="caution">
    <text evidence="2">The sequence shown here is derived from an EMBL/GenBank/DDBJ whole genome shotgun (WGS) entry which is preliminary data.</text>
</comment>
<feature type="compositionally biased region" description="Basic residues" evidence="1">
    <location>
        <begin position="233"/>
        <end position="247"/>
    </location>
</feature>
<evidence type="ECO:0000313" key="3">
    <source>
        <dbReference type="Proteomes" id="UP001215598"/>
    </source>
</evidence>
<feature type="compositionally biased region" description="Basic and acidic residues" evidence="1">
    <location>
        <begin position="540"/>
        <end position="550"/>
    </location>
</feature>
<evidence type="ECO:0000256" key="1">
    <source>
        <dbReference type="SAM" id="MobiDB-lite"/>
    </source>
</evidence>
<feature type="compositionally biased region" description="Low complexity" evidence="1">
    <location>
        <begin position="248"/>
        <end position="263"/>
    </location>
</feature>
<feature type="region of interest" description="Disordered" evidence="1">
    <location>
        <begin position="538"/>
        <end position="576"/>
    </location>
</feature>
<reference evidence="2" key="1">
    <citation type="submission" date="2023-03" db="EMBL/GenBank/DDBJ databases">
        <title>Massive genome expansion in bonnet fungi (Mycena s.s.) driven by repeated elements and novel gene families across ecological guilds.</title>
        <authorList>
            <consortium name="Lawrence Berkeley National Laboratory"/>
            <person name="Harder C.B."/>
            <person name="Miyauchi S."/>
            <person name="Viragh M."/>
            <person name="Kuo A."/>
            <person name="Thoen E."/>
            <person name="Andreopoulos B."/>
            <person name="Lu D."/>
            <person name="Skrede I."/>
            <person name="Drula E."/>
            <person name="Henrissat B."/>
            <person name="Morin E."/>
            <person name="Kohler A."/>
            <person name="Barry K."/>
            <person name="LaButti K."/>
            <person name="Morin E."/>
            <person name="Salamov A."/>
            <person name="Lipzen A."/>
            <person name="Mereny Z."/>
            <person name="Hegedus B."/>
            <person name="Baldrian P."/>
            <person name="Stursova M."/>
            <person name="Weitz H."/>
            <person name="Taylor A."/>
            <person name="Grigoriev I.V."/>
            <person name="Nagy L.G."/>
            <person name="Martin F."/>
            <person name="Kauserud H."/>
        </authorList>
    </citation>
    <scope>NUCLEOTIDE SEQUENCE</scope>
    <source>
        <strain evidence="2">CBHHK182m</strain>
    </source>
</reference>
<evidence type="ECO:0000313" key="2">
    <source>
        <dbReference type="EMBL" id="KAJ7764875.1"/>
    </source>
</evidence>
<organism evidence="2 3">
    <name type="scientific">Mycena metata</name>
    <dbReference type="NCBI Taxonomy" id="1033252"/>
    <lineage>
        <taxon>Eukaryota</taxon>
        <taxon>Fungi</taxon>
        <taxon>Dikarya</taxon>
        <taxon>Basidiomycota</taxon>
        <taxon>Agaricomycotina</taxon>
        <taxon>Agaricomycetes</taxon>
        <taxon>Agaricomycetidae</taxon>
        <taxon>Agaricales</taxon>
        <taxon>Marasmiineae</taxon>
        <taxon>Mycenaceae</taxon>
        <taxon>Mycena</taxon>
    </lineage>
</organism>
<dbReference type="AlphaFoldDB" id="A0AAD7JLA2"/>
<protein>
    <submittedName>
        <fullName evidence="2">Uncharacterized protein</fullName>
    </submittedName>
</protein>
<keyword evidence="3" id="KW-1185">Reference proteome</keyword>
<sequence length="590" mass="63287">MLGSLPRFNSYHKYELPAENLLPRQPKDLAELLEQINQLLFALCFRVEDFVNAPSELYGNCPNFNPTVWAFFHEVINLLPRTLNAKDIDEAQIDLYESLHNTERVKSFTVTEQINPGADAPAPALTPLLDDEGMDVRVDVETVVNGNPACEAGEAFSLVQNALAGTDLAQYTIEFVPDEPIPRVEGAAGVDGAEEKKKDEDREEEPEEGEEEEEPPKPKTRAKAGAKGSKQAKAAKGKKATAPKKKTAAATAPAKEGAAKAATRVSSRLAAKGSGGETLHPTPSTPSSSKRKRSTLAAANAEPASGLAPLKAKCVAPTPASTAATPTPSARVPLVEQKTRVLRRDPDDASALTPINKRAPAPAPTPAPSVRVPLVEQATRVVRRDPDDSALAPIENRAAPASAPIPDTPASDGTFPVVEQPTRIVPRDAEGAPIYPRHANSDPVAVPLRVRQLRCTSPQTSTPSRSRSRSPNASPSSPLAGVSHDDVAAADVDAVNRVKKRARSEEDGAGAEELPAEKRMRVALHTKSWIPLLGAEDEDTLQRRKAEAREAHKRRNQRAATPQAPRRRGTSRAEPRRIVVNGVQFTLVTG</sequence>
<feature type="compositionally biased region" description="Basic and acidic residues" evidence="1">
    <location>
        <begin position="337"/>
        <end position="347"/>
    </location>
</feature>
<feature type="compositionally biased region" description="Low complexity" evidence="1">
    <location>
        <begin position="456"/>
        <end position="478"/>
    </location>
</feature>
<dbReference type="EMBL" id="JARKIB010000027">
    <property type="protein sequence ID" value="KAJ7764875.1"/>
    <property type="molecule type" value="Genomic_DNA"/>
</dbReference>
<feature type="compositionally biased region" description="Acidic residues" evidence="1">
    <location>
        <begin position="201"/>
        <end position="214"/>
    </location>
</feature>
<feature type="region of interest" description="Disordered" evidence="1">
    <location>
        <begin position="428"/>
        <end position="514"/>
    </location>
</feature>
<gene>
    <name evidence="2" type="ORF">B0H16DRAFT_1526051</name>
</gene>
<proteinExistence type="predicted"/>
<accession>A0AAD7JLA2</accession>